<dbReference type="GO" id="GO:0030151">
    <property type="term" value="F:molybdenum ion binding"/>
    <property type="evidence" value="ECO:0007669"/>
    <property type="project" value="InterPro"/>
</dbReference>
<dbReference type="PROSITE" id="PS51340">
    <property type="entry name" value="MOSC"/>
    <property type="match status" value="1"/>
</dbReference>
<evidence type="ECO:0000259" key="1">
    <source>
        <dbReference type="PROSITE" id="PS51340"/>
    </source>
</evidence>
<dbReference type="OrthoDB" id="1550913at2"/>
<protein>
    <submittedName>
        <fullName evidence="2">Sulfurase</fullName>
    </submittedName>
</protein>
<dbReference type="PANTHER" id="PTHR36930">
    <property type="entry name" value="METAL-SULFUR CLUSTER BIOSYNTHESIS PROTEINS YUAD-RELATED"/>
    <property type="match status" value="1"/>
</dbReference>
<dbReference type="Gene3D" id="2.40.33.20">
    <property type="entry name" value="PK beta-barrel domain-like"/>
    <property type="match status" value="1"/>
</dbReference>
<dbReference type="GO" id="GO:0003824">
    <property type="term" value="F:catalytic activity"/>
    <property type="evidence" value="ECO:0007669"/>
    <property type="project" value="InterPro"/>
</dbReference>
<gene>
    <name evidence="2" type="ORF">CR194_06580</name>
</gene>
<dbReference type="InterPro" id="IPR011037">
    <property type="entry name" value="Pyrv_Knase-like_insert_dom_sf"/>
</dbReference>
<dbReference type="AlphaFoldDB" id="A0A323TMB1"/>
<dbReference type="GO" id="GO:0030170">
    <property type="term" value="F:pyridoxal phosphate binding"/>
    <property type="evidence" value="ECO:0007669"/>
    <property type="project" value="InterPro"/>
</dbReference>
<accession>A0A323TMB1</accession>
<dbReference type="InterPro" id="IPR052716">
    <property type="entry name" value="MOSC_domain"/>
</dbReference>
<dbReference type="SUPFAM" id="SSF50800">
    <property type="entry name" value="PK beta-barrel domain-like"/>
    <property type="match status" value="1"/>
</dbReference>
<sequence length="149" mass="16788">MGELRAIWIKQMSRGPMDKEISGRLVENQGLENNADQGGKRQITLMEEEVWTELMDQFNEKLSPATRRANLMLKGIRLAHSKGKTLQVGPCQIKIYGETTPCYRMDEALPGLKNALKEHWRGGAYGVVLNSGEIQEGDSVSWVKNEEMP</sequence>
<dbReference type="PANTHER" id="PTHR36930:SF1">
    <property type="entry name" value="MOSC DOMAIN-CONTAINING PROTEIN"/>
    <property type="match status" value="1"/>
</dbReference>
<feature type="domain" description="MOSC" evidence="1">
    <location>
        <begin position="18"/>
        <end position="143"/>
    </location>
</feature>
<dbReference type="RefSeq" id="WP_110608811.1">
    <property type="nucleotide sequence ID" value="NZ_PDOD01000001.1"/>
</dbReference>
<proteinExistence type="predicted"/>
<name>A0A323TMB1_9BACI</name>
<dbReference type="Pfam" id="PF03473">
    <property type="entry name" value="MOSC"/>
    <property type="match status" value="1"/>
</dbReference>
<reference evidence="2 3" key="1">
    <citation type="submission" date="2017-10" db="EMBL/GenBank/DDBJ databases">
        <title>Bacillus sp. nov., a halophilic bacterium isolated from a Keqin Lake.</title>
        <authorList>
            <person name="Wang H."/>
        </authorList>
    </citation>
    <scope>NUCLEOTIDE SEQUENCE [LARGE SCALE GENOMIC DNA]</scope>
    <source>
        <strain evidence="2 3">KQ-12</strain>
    </source>
</reference>
<evidence type="ECO:0000313" key="3">
    <source>
        <dbReference type="Proteomes" id="UP000248214"/>
    </source>
</evidence>
<organism evidence="2 3">
    <name type="scientific">Salipaludibacillus keqinensis</name>
    <dbReference type="NCBI Taxonomy" id="2045207"/>
    <lineage>
        <taxon>Bacteria</taxon>
        <taxon>Bacillati</taxon>
        <taxon>Bacillota</taxon>
        <taxon>Bacilli</taxon>
        <taxon>Bacillales</taxon>
        <taxon>Bacillaceae</taxon>
    </lineage>
</organism>
<dbReference type="Proteomes" id="UP000248214">
    <property type="component" value="Unassembled WGS sequence"/>
</dbReference>
<dbReference type="InterPro" id="IPR005302">
    <property type="entry name" value="MoCF_Sase_C"/>
</dbReference>
<comment type="caution">
    <text evidence="2">The sequence shown here is derived from an EMBL/GenBank/DDBJ whole genome shotgun (WGS) entry which is preliminary data.</text>
</comment>
<dbReference type="EMBL" id="PDOD01000001">
    <property type="protein sequence ID" value="PYZ95176.1"/>
    <property type="molecule type" value="Genomic_DNA"/>
</dbReference>
<keyword evidence="3" id="KW-1185">Reference proteome</keyword>
<evidence type="ECO:0000313" key="2">
    <source>
        <dbReference type="EMBL" id="PYZ95176.1"/>
    </source>
</evidence>